<dbReference type="KEGG" id="caa:Caka_0818"/>
<dbReference type="eggNOG" id="COG3090">
    <property type="taxonomic scope" value="Bacteria"/>
</dbReference>
<dbReference type="EMBL" id="CP001998">
    <property type="protein sequence ID" value="ADE53842.1"/>
    <property type="molecule type" value="Genomic_DNA"/>
</dbReference>
<evidence type="ECO:0000256" key="3">
    <source>
        <dbReference type="ARBA" id="ARBA00022475"/>
    </source>
</evidence>
<keyword evidence="5 9" id="KW-0812">Transmembrane</keyword>
<feature type="transmembrane region" description="Helical" evidence="9">
    <location>
        <begin position="137"/>
        <end position="154"/>
    </location>
</feature>
<dbReference type="Pfam" id="PF04290">
    <property type="entry name" value="DctQ"/>
    <property type="match status" value="1"/>
</dbReference>
<sequence length="168" mass="18425">MNQLVHGLRSARKGLTRFLEWLLIGAVFVLVIDVLWGVFSRYALGDQSGWTEELARMLLIQVALLGSAAAFGERAHLGVDFFTGLLDSNAQRLASTLVYLLIIFFGAGVLVSGGLKLVARTFELQQQLMAIGIPKGYIYLCVPISGIFIVLVAAEQVLELWLNKEETA</sequence>
<evidence type="ECO:0000256" key="8">
    <source>
        <dbReference type="ARBA" id="ARBA00038436"/>
    </source>
</evidence>
<dbReference type="Proteomes" id="UP000000925">
    <property type="component" value="Chromosome"/>
</dbReference>
<dbReference type="STRING" id="583355.Caka_0818"/>
<evidence type="ECO:0000259" key="10">
    <source>
        <dbReference type="Pfam" id="PF04290"/>
    </source>
</evidence>
<evidence type="ECO:0000313" key="12">
    <source>
        <dbReference type="Proteomes" id="UP000000925"/>
    </source>
</evidence>
<dbReference type="AlphaFoldDB" id="D5EQ74"/>
<feature type="transmembrane region" description="Helical" evidence="9">
    <location>
        <begin position="93"/>
        <end position="117"/>
    </location>
</feature>
<keyword evidence="7 9" id="KW-0472">Membrane</keyword>
<keyword evidence="2" id="KW-0813">Transport</keyword>
<dbReference type="RefSeq" id="WP_013042566.1">
    <property type="nucleotide sequence ID" value="NC_014008.1"/>
</dbReference>
<comment type="similarity">
    <text evidence="8">Belongs to the TRAP transporter small permease family.</text>
</comment>
<protein>
    <submittedName>
        <fullName evidence="11">Tripartite ATP-independent periplasmic transporter DctQ component</fullName>
    </submittedName>
</protein>
<dbReference type="GO" id="GO:0015740">
    <property type="term" value="P:C4-dicarboxylate transport"/>
    <property type="evidence" value="ECO:0007669"/>
    <property type="project" value="TreeGrafter"/>
</dbReference>
<dbReference type="GO" id="GO:0022857">
    <property type="term" value="F:transmembrane transporter activity"/>
    <property type="evidence" value="ECO:0007669"/>
    <property type="project" value="TreeGrafter"/>
</dbReference>
<evidence type="ECO:0000256" key="2">
    <source>
        <dbReference type="ARBA" id="ARBA00022448"/>
    </source>
</evidence>
<organism evidence="11 12">
    <name type="scientific">Coraliomargarita akajimensis (strain DSM 45221 / IAM 15411 / JCM 23193 / KCTC 12865 / 04OKA010-24)</name>
    <dbReference type="NCBI Taxonomy" id="583355"/>
    <lineage>
        <taxon>Bacteria</taxon>
        <taxon>Pseudomonadati</taxon>
        <taxon>Verrucomicrobiota</taxon>
        <taxon>Opitutia</taxon>
        <taxon>Puniceicoccales</taxon>
        <taxon>Coraliomargaritaceae</taxon>
        <taxon>Coraliomargarita</taxon>
    </lineage>
</organism>
<evidence type="ECO:0000256" key="6">
    <source>
        <dbReference type="ARBA" id="ARBA00022989"/>
    </source>
</evidence>
<keyword evidence="3" id="KW-1003">Cell membrane</keyword>
<feature type="domain" description="Tripartite ATP-independent periplasmic transporters DctQ component" evidence="10">
    <location>
        <begin position="32"/>
        <end position="161"/>
    </location>
</feature>
<dbReference type="InterPro" id="IPR007387">
    <property type="entry name" value="TRAP_DctQ"/>
</dbReference>
<name>D5EQ74_CORAD</name>
<keyword evidence="4" id="KW-0997">Cell inner membrane</keyword>
<evidence type="ECO:0000256" key="5">
    <source>
        <dbReference type="ARBA" id="ARBA00022692"/>
    </source>
</evidence>
<dbReference type="PANTHER" id="PTHR35011">
    <property type="entry name" value="2,3-DIKETO-L-GULONATE TRAP TRANSPORTER SMALL PERMEASE PROTEIN YIAM"/>
    <property type="match status" value="1"/>
</dbReference>
<comment type="subcellular location">
    <subcellularLocation>
        <location evidence="1">Cell inner membrane</location>
        <topology evidence="1">Multi-pass membrane protein</topology>
    </subcellularLocation>
</comment>
<dbReference type="PANTHER" id="PTHR35011:SF11">
    <property type="entry name" value="TRAP TRANSPORTER SMALL PERMEASE PROTEIN"/>
    <property type="match status" value="1"/>
</dbReference>
<feature type="transmembrane region" description="Helical" evidence="9">
    <location>
        <begin position="21"/>
        <end position="42"/>
    </location>
</feature>
<evidence type="ECO:0000313" key="11">
    <source>
        <dbReference type="EMBL" id="ADE53842.1"/>
    </source>
</evidence>
<dbReference type="OrthoDB" id="9815614at2"/>
<proteinExistence type="inferred from homology"/>
<gene>
    <name evidence="11" type="ordered locus">Caka_0818</name>
</gene>
<dbReference type="HOGENOM" id="CLU_086356_9_2_0"/>
<dbReference type="InterPro" id="IPR055348">
    <property type="entry name" value="DctQ"/>
</dbReference>
<evidence type="ECO:0000256" key="1">
    <source>
        <dbReference type="ARBA" id="ARBA00004429"/>
    </source>
</evidence>
<keyword evidence="12" id="KW-1185">Reference proteome</keyword>
<evidence type="ECO:0000256" key="4">
    <source>
        <dbReference type="ARBA" id="ARBA00022519"/>
    </source>
</evidence>
<reference evidence="11 12" key="1">
    <citation type="journal article" date="2010" name="Stand. Genomic Sci.">
        <title>Complete genome sequence of Coraliomargarita akajimensis type strain (04OKA010-24).</title>
        <authorList>
            <person name="Mavromatis K."/>
            <person name="Abt B."/>
            <person name="Brambilla E."/>
            <person name="Lapidus A."/>
            <person name="Copeland A."/>
            <person name="Deshpande S."/>
            <person name="Nolan M."/>
            <person name="Lucas S."/>
            <person name="Tice H."/>
            <person name="Cheng J.F."/>
            <person name="Han C."/>
            <person name="Detter J.C."/>
            <person name="Woyke T."/>
            <person name="Goodwin L."/>
            <person name="Pitluck S."/>
            <person name="Held B."/>
            <person name="Brettin T."/>
            <person name="Tapia R."/>
            <person name="Ivanova N."/>
            <person name="Mikhailova N."/>
            <person name="Pati A."/>
            <person name="Liolios K."/>
            <person name="Chen A."/>
            <person name="Palaniappan K."/>
            <person name="Land M."/>
            <person name="Hauser L."/>
            <person name="Chang Y.J."/>
            <person name="Jeffries C.D."/>
            <person name="Rohde M."/>
            <person name="Goker M."/>
            <person name="Bristow J."/>
            <person name="Eisen J.A."/>
            <person name="Markowitz V."/>
            <person name="Hugenholtz P."/>
            <person name="Klenk H.P."/>
            <person name="Kyrpides N.C."/>
        </authorList>
    </citation>
    <scope>NUCLEOTIDE SEQUENCE [LARGE SCALE GENOMIC DNA]</scope>
    <source>
        <strain evidence="12">DSM 45221 / IAM 15411 / JCM 23193 / KCTC 12865</strain>
    </source>
</reference>
<evidence type="ECO:0000256" key="9">
    <source>
        <dbReference type="SAM" id="Phobius"/>
    </source>
</evidence>
<keyword evidence="6 9" id="KW-1133">Transmembrane helix</keyword>
<dbReference type="GO" id="GO:0005886">
    <property type="term" value="C:plasma membrane"/>
    <property type="evidence" value="ECO:0007669"/>
    <property type="project" value="UniProtKB-SubCell"/>
</dbReference>
<accession>D5EQ74</accession>
<evidence type="ECO:0000256" key="7">
    <source>
        <dbReference type="ARBA" id="ARBA00023136"/>
    </source>
</evidence>